<feature type="compositionally biased region" description="Basic and acidic residues" evidence="1">
    <location>
        <begin position="1246"/>
        <end position="1258"/>
    </location>
</feature>
<comment type="caution">
    <text evidence="3">The sequence shown here is derived from an EMBL/GenBank/DDBJ whole genome shotgun (WGS) entry which is preliminary data.</text>
</comment>
<keyword evidence="2" id="KW-0732">Signal</keyword>
<accession>A0A395T4K2</accession>
<feature type="region of interest" description="Disordered" evidence="1">
    <location>
        <begin position="710"/>
        <end position="734"/>
    </location>
</feature>
<feature type="compositionally biased region" description="Basic and acidic residues" evidence="1">
    <location>
        <begin position="235"/>
        <end position="253"/>
    </location>
</feature>
<feature type="compositionally biased region" description="Polar residues" evidence="1">
    <location>
        <begin position="1225"/>
        <end position="1245"/>
    </location>
</feature>
<evidence type="ECO:0000256" key="2">
    <source>
        <dbReference type="SAM" id="SignalP"/>
    </source>
</evidence>
<feature type="compositionally biased region" description="Basic and acidic residues" evidence="1">
    <location>
        <begin position="429"/>
        <end position="441"/>
    </location>
</feature>
<dbReference type="EMBL" id="PXOG01000044">
    <property type="protein sequence ID" value="RGP79590.1"/>
    <property type="molecule type" value="Genomic_DNA"/>
</dbReference>
<feature type="compositionally biased region" description="Basic and acidic residues" evidence="1">
    <location>
        <begin position="447"/>
        <end position="464"/>
    </location>
</feature>
<feature type="compositionally biased region" description="Basic and acidic residues" evidence="1">
    <location>
        <begin position="260"/>
        <end position="281"/>
    </location>
</feature>
<sequence>MRLSITALVAIQASTGLAHAIPSFNQSYRETPVRDAFKKVFFDPVKQASGGNEFPDTGAGNYESKEHYNYDEYDSKKPYEKPYNSARYEPKGERISTEFNVKRYYPQEDHDEHGEEYNYKEKYDDHHFKDYSSENHHYKYKDFVNAFNDHYGLNEHDFDKYFNKDQHNGYEQEEDNDFNSYNFKRWHPKGWGRPKPLGGYEQEPGSDPNAEHTHSYKYEEKLEYPEPPPPQDKGYNPKDIHDFKDEKEPELHAFKPGYHPPEKYEAEVKDEKLAHFNKYEQENDNPSYFDKSPEKYLPKQPFNSQRKTIPKAEYDGEDVEYHPIESEDYFGKGFKKPDYDKEDKNKYGDSSEDKYPSHDPYPKSKPKHEMEGVYALKYEHHPKEDSFLPDEFHEILKHHKSDKPNTWTFKKYYPREEDEEEEEGNKYPSEAEKYGYKKYDPKEEDDKDNHSDEKTHHHEEKDIRISQPGEYKKHASKQLYYPNHYEPKESDNYYRKQEANQENHQSKDQHYPQVEDDYYGYYTEPGYENVVPGFMWAGPGTVTKTPCSKEEGCPYGHWHMLEPKNGEHRRIGITGTNIVIEPDYTKPDYKEDTVNHVLPGYENVIPGFEWAGPGVVTEVPCRSVTDCPEGGWFMLAPKLGEHRRIAMNYPKVTSTPHPRAQVHKSHYKGRSPVGYEGSVFEKVDEEEDDNEKEYKLIYRHSKGLAKRTIEARAPCKKQKSKEEEKPKAAKKIDPNVPLPRLRTVHLLNIEKLSDEKRQALVEAYPQMDEEFKKEFLTFQELTPEFITKLNQLYAILLEDPNGKRVIEFISRRPKYVPGSKRSTPELTKEDIARIEGLSPALRQMVANKLDFDPELTVELANADKLSGDLVEKLNKEYARVVSDPKYAKVIESFLPKTKRAAPELSREMLRKFEKLPQGMREAIAKKLDFDPEFAQQLANADKLSGDLIDKLNHEYARVVKDPKYADIVAKFNSKSKRSEPKLTKAQLEKIEGMSPTIRMMAAQILGMDASLSTELANADKFTPELIKKLNEEYARVYSNPKYKSAIEKLGAMNKRANHHIRLSEQQLDKIVHMSKSERRMIAKTLNFKKELADEFVNSEEFNPHLVKKLNEVYNQVWGGLKYQQLVDHFNDLPKRQDVADSKEEKAQDSKDLEDITKQIREQLTKDLEFDVDLDGEFESAKEITESVIEKLGTRTREAIIKLELEELVEDLVEENETSKKETEVSDAQNVTTVKIESSPETNSTKTSDRKPVSLETKPKAQGKQTVNVQNSTKRSDLDEKLEQSKKNGWCNEFLGTLKDTWDESVDEALSETEDQDE</sequence>
<feature type="chain" id="PRO_5017440784" evidence="2">
    <location>
        <begin position="21"/>
        <end position="1317"/>
    </location>
</feature>
<gene>
    <name evidence="3" type="ORF">FLONG3_2338</name>
</gene>
<dbReference type="STRING" id="694270.A0A395T4K2"/>
<name>A0A395T4K2_9HYPO</name>
<evidence type="ECO:0000256" key="1">
    <source>
        <dbReference type="SAM" id="MobiDB-lite"/>
    </source>
</evidence>
<proteinExistence type="predicted"/>
<protein>
    <submittedName>
        <fullName evidence="3">Uncharacterized protein</fullName>
    </submittedName>
</protein>
<dbReference type="Proteomes" id="UP000266234">
    <property type="component" value="Unassembled WGS sequence"/>
</dbReference>
<feature type="region of interest" description="Disordered" evidence="1">
    <location>
        <begin position="222"/>
        <end position="377"/>
    </location>
</feature>
<feature type="region of interest" description="Disordered" evidence="1">
    <location>
        <begin position="1214"/>
        <end position="1285"/>
    </location>
</feature>
<feature type="signal peptide" evidence="2">
    <location>
        <begin position="1"/>
        <end position="20"/>
    </location>
</feature>
<feature type="compositionally biased region" description="Basic and acidic residues" evidence="1">
    <location>
        <begin position="1273"/>
        <end position="1285"/>
    </location>
</feature>
<organism evidence="3 4">
    <name type="scientific">Fusarium longipes</name>
    <dbReference type="NCBI Taxonomy" id="694270"/>
    <lineage>
        <taxon>Eukaryota</taxon>
        <taxon>Fungi</taxon>
        <taxon>Dikarya</taxon>
        <taxon>Ascomycota</taxon>
        <taxon>Pezizomycotina</taxon>
        <taxon>Sordariomycetes</taxon>
        <taxon>Hypocreomycetidae</taxon>
        <taxon>Hypocreales</taxon>
        <taxon>Nectriaceae</taxon>
        <taxon>Fusarium</taxon>
    </lineage>
</organism>
<feature type="compositionally biased region" description="Polar residues" evidence="1">
    <location>
        <begin position="1262"/>
        <end position="1272"/>
    </location>
</feature>
<reference evidence="3 4" key="1">
    <citation type="journal article" date="2018" name="PLoS Pathog.">
        <title>Evolution of structural diversity of trichothecenes, a family of toxins produced by plant pathogenic and entomopathogenic fungi.</title>
        <authorList>
            <person name="Proctor R.H."/>
            <person name="McCormick S.P."/>
            <person name="Kim H.S."/>
            <person name="Cardoza R.E."/>
            <person name="Stanley A.M."/>
            <person name="Lindo L."/>
            <person name="Kelly A."/>
            <person name="Brown D.W."/>
            <person name="Lee T."/>
            <person name="Vaughan M.M."/>
            <person name="Alexander N.J."/>
            <person name="Busman M."/>
            <person name="Gutierrez S."/>
        </authorList>
    </citation>
    <scope>NUCLEOTIDE SEQUENCE [LARGE SCALE GENOMIC DNA]</scope>
    <source>
        <strain evidence="3 4">NRRL 20695</strain>
    </source>
</reference>
<dbReference type="OrthoDB" id="5100997at2759"/>
<evidence type="ECO:0000313" key="3">
    <source>
        <dbReference type="EMBL" id="RGP79590.1"/>
    </source>
</evidence>
<keyword evidence="4" id="KW-1185">Reference proteome</keyword>
<feature type="compositionally biased region" description="Basic and acidic residues" evidence="1">
    <location>
        <begin position="720"/>
        <end position="733"/>
    </location>
</feature>
<feature type="compositionally biased region" description="Basic and acidic residues" evidence="1">
    <location>
        <begin position="335"/>
        <end position="377"/>
    </location>
</feature>
<feature type="compositionally biased region" description="Basic and acidic residues" evidence="1">
    <location>
        <begin position="310"/>
        <end position="325"/>
    </location>
</feature>
<feature type="region of interest" description="Disordered" evidence="1">
    <location>
        <begin position="414"/>
        <end position="488"/>
    </location>
</feature>
<evidence type="ECO:0000313" key="4">
    <source>
        <dbReference type="Proteomes" id="UP000266234"/>
    </source>
</evidence>